<dbReference type="PANTHER" id="PTHR43156">
    <property type="entry name" value="STAGE II SPORULATION PROTEIN E-RELATED"/>
    <property type="match status" value="1"/>
</dbReference>
<feature type="transmembrane region" description="Helical" evidence="2">
    <location>
        <begin position="56"/>
        <end position="72"/>
    </location>
</feature>
<name>A0A438MCR6_9ACTN</name>
<keyword evidence="2" id="KW-0472">Membrane</keyword>
<dbReference type="InterPro" id="IPR036457">
    <property type="entry name" value="PPM-type-like_dom_sf"/>
</dbReference>
<sequence>MGCPNTGQTDTVKRIMSSRPAPLIPPRVRAVLVRVPFLVSIVRFVRRGPLARDRNLLIALSTLSVIIGVLAARVSTEWFSPSLLILVTLVGGLQLRLRSLIKLLVAVGAALGFIAITLGLSRIGLGLTVTIGFTTVLALLMARTRGKLGVQGLRGDAMLLELRDRLKSQGELPPLPKDWGGKVVLKQAGGSSFGGDFLVSMRDGNTVEIALVDVSGKGVDAGTRALLLSGTFGGLLGSVDDFLPACNAYLHRQRGDEGFVTAVHVRLDLATGDYTITSAGHPPVVKFDAGTGNWQVASAKGVVLGVVPDLHCEPDSGTLRKGDALLLFTDGLIEQPGRDIDAGLDRLLGEAERLLPSGFRDGARALVNAMASGHNDDCALVLIWRP</sequence>
<feature type="domain" description="PPM-type phosphatase" evidence="3">
    <location>
        <begin position="178"/>
        <end position="385"/>
    </location>
</feature>
<feature type="transmembrane region" description="Helical" evidence="2">
    <location>
        <begin position="123"/>
        <end position="142"/>
    </location>
</feature>
<evidence type="ECO:0000313" key="4">
    <source>
        <dbReference type="EMBL" id="RVX43599.1"/>
    </source>
</evidence>
<comment type="caution">
    <text evidence="4">The sequence shown here is derived from an EMBL/GenBank/DDBJ whole genome shotgun (WGS) entry which is preliminary data.</text>
</comment>
<dbReference type="InterPro" id="IPR001932">
    <property type="entry name" value="PPM-type_phosphatase-like_dom"/>
</dbReference>
<keyword evidence="5" id="KW-1185">Reference proteome</keyword>
<proteinExistence type="predicted"/>
<dbReference type="InterPro" id="IPR052016">
    <property type="entry name" value="Bact_Sigma-Reg"/>
</dbReference>
<dbReference type="SUPFAM" id="SSF81606">
    <property type="entry name" value="PP2C-like"/>
    <property type="match status" value="1"/>
</dbReference>
<evidence type="ECO:0000256" key="1">
    <source>
        <dbReference type="ARBA" id="ARBA00022801"/>
    </source>
</evidence>
<dbReference type="AlphaFoldDB" id="A0A438MCR6"/>
<keyword evidence="1" id="KW-0378">Hydrolase</keyword>
<dbReference type="GO" id="GO:0016791">
    <property type="term" value="F:phosphatase activity"/>
    <property type="evidence" value="ECO:0007669"/>
    <property type="project" value="TreeGrafter"/>
</dbReference>
<evidence type="ECO:0000259" key="3">
    <source>
        <dbReference type="SMART" id="SM00331"/>
    </source>
</evidence>
<evidence type="ECO:0000256" key="2">
    <source>
        <dbReference type="SAM" id="Phobius"/>
    </source>
</evidence>
<gene>
    <name evidence="4" type="ORF">EDD27_6292</name>
</gene>
<accession>A0A438MCR6</accession>
<keyword evidence="2" id="KW-0812">Transmembrane</keyword>
<dbReference type="Pfam" id="PF07228">
    <property type="entry name" value="SpoIIE"/>
    <property type="match status" value="1"/>
</dbReference>
<dbReference type="SMART" id="SM00331">
    <property type="entry name" value="PP2C_SIG"/>
    <property type="match status" value="1"/>
</dbReference>
<feature type="transmembrane region" description="Helical" evidence="2">
    <location>
        <begin position="100"/>
        <end position="117"/>
    </location>
</feature>
<organism evidence="4 5">
    <name type="scientific">Nonomuraea polychroma</name>
    <dbReference type="NCBI Taxonomy" id="46176"/>
    <lineage>
        <taxon>Bacteria</taxon>
        <taxon>Bacillati</taxon>
        <taxon>Actinomycetota</taxon>
        <taxon>Actinomycetes</taxon>
        <taxon>Streptosporangiales</taxon>
        <taxon>Streptosporangiaceae</taxon>
        <taxon>Nonomuraea</taxon>
    </lineage>
</organism>
<dbReference type="Proteomes" id="UP000284824">
    <property type="component" value="Unassembled WGS sequence"/>
</dbReference>
<keyword evidence="2" id="KW-1133">Transmembrane helix</keyword>
<dbReference type="EMBL" id="SAUN01000001">
    <property type="protein sequence ID" value="RVX43599.1"/>
    <property type="molecule type" value="Genomic_DNA"/>
</dbReference>
<dbReference type="PANTHER" id="PTHR43156:SF2">
    <property type="entry name" value="STAGE II SPORULATION PROTEIN E"/>
    <property type="match status" value="1"/>
</dbReference>
<evidence type="ECO:0000313" key="5">
    <source>
        <dbReference type="Proteomes" id="UP000284824"/>
    </source>
</evidence>
<reference evidence="4 5" key="1">
    <citation type="submission" date="2019-01" db="EMBL/GenBank/DDBJ databases">
        <title>Sequencing the genomes of 1000 actinobacteria strains.</title>
        <authorList>
            <person name="Klenk H.-P."/>
        </authorList>
    </citation>
    <scope>NUCLEOTIDE SEQUENCE [LARGE SCALE GENOMIC DNA]</scope>
    <source>
        <strain evidence="4 5">DSM 43925</strain>
    </source>
</reference>
<protein>
    <submittedName>
        <fullName evidence="4">Stage II sporulation protein E</fullName>
    </submittedName>
</protein>
<dbReference type="Gene3D" id="3.60.40.10">
    <property type="entry name" value="PPM-type phosphatase domain"/>
    <property type="match status" value="1"/>
</dbReference>